<feature type="transmembrane region" description="Helical" evidence="9">
    <location>
        <begin position="176"/>
        <end position="197"/>
    </location>
</feature>
<accession>A0A7T0C059</accession>
<feature type="transmembrane region" description="Helical" evidence="9">
    <location>
        <begin position="96"/>
        <end position="117"/>
    </location>
</feature>
<dbReference type="PANTHER" id="PTHR30330">
    <property type="entry name" value="AGSS FAMILY TRANSPORTER, SODIUM-ALANINE"/>
    <property type="match status" value="1"/>
</dbReference>
<sequence>MASLNEFFVALSGMVWGPWMLALLLGTGIYLTVRLRFIQFRMLGYGLKLAFSRERSGEGDIHHFGALMTALASTIGVGNIAGVSTAVALGGPGAVFWMWITALFGMATKYAEALLAVRYRLVNERGEISGGPMFYLRDGLGKKWLGVCFALFGSVAAFGTGNMVQANTVAAALNESMGWSPVTVGLGLAFVSGLVILGGIKRIAEVSSILVPAMVVIYFTATLVILFSYWDRVPEGLVMIFESAFSGSAAAGGFAGATLAQSIRFGVARGMFSNESGMGSAPIAAAAAKTNEPAKQALVSMTGTFLDTIVVCSMTGLVLAATQSWHSGKTGAALTIEAFSQGLPGEWGQWVVTLGVATFAFSTIIGWCYYGEKCLEFLTGIRFIMHYRMVWVLFVFLGAVFKLEIVWNLSDTMNGMMAIPNLIGLLLLGGILSKETIRFERGIGDGSINKFD</sequence>
<comment type="similarity">
    <text evidence="2 9">Belongs to the alanine or glycine:cation symporter (AGCS) (TC 2.A.25) family.</text>
</comment>
<feature type="transmembrane region" description="Helical" evidence="9">
    <location>
        <begin position="236"/>
        <end position="260"/>
    </location>
</feature>
<feature type="transmembrane region" description="Helical" evidence="9">
    <location>
        <begin position="415"/>
        <end position="432"/>
    </location>
</feature>
<comment type="subcellular location">
    <subcellularLocation>
        <location evidence="1 9">Cell membrane</location>
        <topology evidence="1 9">Multi-pass membrane protein</topology>
    </subcellularLocation>
</comment>
<evidence type="ECO:0000256" key="5">
    <source>
        <dbReference type="ARBA" id="ARBA00022692"/>
    </source>
</evidence>
<evidence type="ECO:0000256" key="4">
    <source>
        <dbReference type="ARBA" id="ARBA00022475"/>
    </source>
</evidence>
<feature type="transmembrane region" description="Helical" evidence="9">
    <location>
        <begin position="144"/>
        <end position="164"/>
    </location>
</feature>
<dbReference type="AlphaFoldDB" id="A0A7T0C059"/>
<evidence type="ECO:0000256" key="1">
    <source>
        <dbReference type="ARBA" id="ARBA00004651"/>
    </source>
</evidence>
<evidence type="ECO:0000313" key="10">
    <source>
        <dbReference type="EMBL" id="QPJ64105.1"/>
    </source>
</evidence>
<proteinExistence type="inferred from homology"/>
<keyword evidence="3 9" id="KW-0813">Transport</keyword>
<protein>
    <submittedName>
        <fullName evidence="10">Sodium:alanine symporter family protein</fullName>
    </submittedName>
</protein>
<keyword evidence="8 9" id="KW-0472">Membrane</keyword>
<evidence type="ECO:0000256" key="6">
    <source>
        <dbReference type="ARBA" id="ARBA00022847"/>
    </source>
</evidence>
<keyword evidence="7 9" id="KW-1133">Transmembrane helix</keyword>
<dbReference type="Gene3D" id="1.20.1740.10">
    <property type="entry name" value="Amino acid/polyamine transporter I"/>
    <property type="match status" value="1"/>
</dbReference>
<feature type="transmembrane region" description="Helical" evidence="9">
    <location>
        <begin position="15"/>
        <end position="33"/>
    </location>
</feature>
<evidence type="ECO:0000256" key="2">
    <source>
        <dbReference type="ARBA" id="ARBA00009261"/>
    </source>
</evidence>
<dbReference type="GO" id="GO:0005886">
    <property type="term" value="C:plasma membrane"/>
    <property type="evidence" value="ECO:0007669"/>
    <property type="project" value="UniProtKB-SubCell"/>
</dbReference>
<evidence type="ECO:0000256" key="8">
    <source>
        <dbReference type="ARBA" id="ARBA00023136"/>
    </source>
</evidence>
<dbReference type="FunFam" id="1.20.1740.10:FF:000004">
    <property type="entry name" value="Sodium:alanine symporter family protein"/>
    <property type="match status" value="1"/>
</dbReference>
<feature type="transmembrane region" description="Helical" evidence="9">
    <location>
        <begin position="209"/>
        <end position="230"/>
    </location>
</feature>
<dbReference type="PANTHER" id="PTHR30330:SF3">
    <property type="entry name" value="TRANSCRIPTIONAL REGULATOR, LRP FAMILY"/>
    <property type="match status" value="1"/>
</dbReference>
<keyword evidence="4 9" id="KW-1003">Cell membrane</keyword>
<evidence type="ECO:0000256" key="3">
    <source>
        <dbReference type="ARBA" id="ARBA00022448"/>
    </source>
</evidence>
<feature type="transmembrane region" description="Helical" evidence="9">
    <location>
        <begin position="305"/>
        <end position="327"/>
    </location>
</feature>
<dbReference type="Proteomes" id="UP000594464">
    <property type="component" value="Chromosome"/>
</dbReference>
<evidence type="ECO:0000313" key="11">
    <source>
        <dbReference type="Proteomes" id="UP000594464"/>
    </source>
</evidence>
<evidence type="ECO:0000256" key="7">
    <source>
        <dbReference type="ARBA" id="ARBA00022989"/>
    </source>
</evidence>
<dbReference type="PROSITE" id="PS00873">
    <property type="entry name" value="NA_ALANINE_SYMP"/>
    <property type="match status" value="1"/>
</dbReference>
<gene>
    <name evidence="10" type="ORF">G3M78_01260</name>
</gene>
<dbReference type="PRINTS" id="PR00175">
    <property type="entry name" value="NAALASMPORT"/>
</dbReference>
<dbReference type="NCBIfam" id="TIGR00835">
    <property type="entry name" value="agcS"/>
    <property type="match status" value="1"/>
</dbReference>
<feature type="transmembrane region" description="Helical" evidence="9">
    <location>
        <begin position="390"/>
        <end position="409"/>
    </location>
</feature>
<evidence type="ECO:0000256" key="9">
    <source>
        <dbReference type="RuleBase" id="RU363064"/>
    </source>
</evidence>
<dbReference type="InterPro" id="IPR001463">
    <property type="entry name" value="Na/Ala_symport"/>
</dbReference>
<reference evidence="11" key="1">
    <citation type="submission" date="2020-02" db="EMBL/GenBank/DDBJ databases">
        <title>Genomic and physiological characterization of two novel Nitrospinaceae genera.</title>
        <authorList>
            <person name="Mueller A.J."/>
            <person name="Jung M.-Y."/>
            <person name="Strachan C.R."/>
            <person name="Herbold C.W."/>
            <person name="Kirkegaard R.H."/>
            <person name="Daims H."/>
        </authorList>
    </citation>
    <scope>NUCLEOTIDE SEQUENCE [LARGE SCALE GENOMIC DNA]</scope>
</reference>
<feature type="transmembrane region" description="Helical" evidence="9">
    <location>
        <begin position="64"/>
        <end position="90"/>
    </location>
</feature>
<dbReference type="KEGG" id="nva:G3M78_01260"/>
<dbReference type="Pfam" id="PF01235">
    <property type="entry name" value="Na_Ala_symp"/>
    <property type="match status" value="1"/>
</dbReference>
<keyword evidence="5 9" id="KW-0812">Transmembrane</keyword>
<organism evidence="10 11">
    <name type="scientific">Candidatus Nitrohelix vancouverensis</name>
    <dbReference type="NCBI Taxonomy" id="2705534"/>
    <lineage>
        <taxon>Bacteria</taxon>
        <taxon>Pseudomonadati</taxon>
        <taxon>Nitrospinota/Tectimicrobiota group</taxon>
        <taxon>Nitrospinota</taxon>
        <taxon>Nitrospinia</taxon>
        <taxon>Nitrospinales</taxon>
        <taxon>Nitrospinaceae</taxon>
        <taxon>Candidatus Nitrohelix</taxon>
    </lineage>
</organism>
<dbReference type="EMBL" id="CP048620">
    <property type="protein sequence ID" value="QPJ64105.1"/>
    <property type="molecule type" value="Genomic_DNA"/>
</dbReference>
<keyword evidence="6 9" id="KW-0769">Symport</keyword>
<feature type="transmembrane region" description="Helical" evidence="9">
    <location>
        <begin position="347"/>
        <end position="370"/>
    </location>
</feature>
<name>A0A7T0C059_9BACT</name>
<dbReference type="GO" id="GO:0005283">
    <property type="term" value="F:amino acid:sodium symporter activity"/>
    <property type="evidence" value="ECO:0007669"/>
    <property type="project" value="InterPro"/>
</dbReference>